<reference evidence="7 8" key="1">
    <citation type="submission" date="2016-02" db="EMBL/GenBank/DDBJ databases">
        <authorList>
            <person name="Wen L."/>
            <person name="He K."/>
            <person name="Yang H."/>
        </authorList>
    </citation>
    <scope>NUCLEOTIDE SEQUENCE [LARGE SCALE GENOMIC DNA]</scope>
    <source>
        <strain evidence="7 8">KLE1704</strain>
    </source>
</reference>
<evidence type="ECO:0000256" key="4">
    <source>
        <dbReference type="ARBA" id="ARBA00023284"/>
    </source>
</evidence>
<evidence type="ECO:0000313" key="8">
    <source>
        <dbReference type="Proteomes" id="UP000070319"/>
    </source>
</evidence>
<keyword evidence="3" id="KW-1015">Disulfide bond</keyword>
<dbReference type="EMBL" id="LTDF01000172">
    <property type="protein sequence ID" value="KXT41270.1"/>
    <property type="molecule type" value="Genomic_DNA"/>
</dbReference>
<comment type="caution">
    <text evidence="7">The sequence shown here is derived from an EMBL/GenBank/DDBJ whole genome shotgun (WGS) entry which is preliminary data.</text>
</comment>
<dbReference type="RefSeq" id="WP_061438138.1">
    <property type="nucleotide sequence ID" value="NZ_KQ968739.1"/>
</dbReference>
<proteinExistence type="predicted"/>
<evidence type="ECO:0000256" key="3">
    <source>
        <dbReference type="ARBA" id="ARBA00023157"/>
    </source>
</evidence>
<protein>
    <submittedName>
        <fullName evidence="7">Antioxidant, AhpC/TSA family</fullName>
    </submittedName>
</protein>
<sequence length="398" mass="45794">MKYFIYVSLLGLISSSIFLSSDNYKKEEQNNSKIVLQLDDYICSEGQWVYLHGCKSWISGNEVAIFDSAYIEKGQHSVELQAYLPMAESLFVLFSKNGPCQLEVGMEPDSCVIMNIEEEDGENYCSKKALQGDLNNFMHKAIEGKKLYRDKLKEFTSKGEQDSIVKLQKDRFNSLSSLIRTYKHPCAVYNLCIYLRTDFPQEGKKMFDEAAERFPQYVSLQESAKKKEPLPGTSYAQKANERIQYMMDEKYQIPLLDTSIGENISLSFPDNKGYKVSPTSDNSKYVFIDFWASWCKPCRKENPIIKQVAKQYKKELYIYAVSIDTDHQAWQNAIKEDSTFSFQHVIGTFPNGKKTKLLSRLNIKAIPANFLIDKDQRIVAKNLRGERLAQVLDSLIQK</sequence>
<evidence type="ECO:0000256" key="5">
    <source>
        <dbReference type="SAM" id="SignalP"/>
    </source>
</evidence>
<dbReference type="SUPFAM" id="SSF52833">
    <property type="entry name" value="Thioredoxin-like"/>
    <property type="match status" value="1"/>
</dbReference>
<name>A0A139KQ12_9BACE</name>
<keyword evidence="4" id="KW-0676">Redox-active center</keyword>
<organism evidence="7">
    <name type="scientific">Bacteroides intestinalis</name>
    <dbReference type="NCBI Taxonomy" id="329854"/>
    <lineage>
        <taxon>Bacteria</taxon>
        <taxon>Pseudomonadati</taxon>
        <taxon>Bacteroidota</taxon>
        <taxon>Bacteroidia</taxon>
        <taxon>Bacteroidales</taxon>
        <taxon>Bacteroidaceae</taxon>
        <taxon>Bacteroides</taxon>
    </lineage>
</organism>
<dbReference type="GO" id="GO:0030313">
    <property type="term" value="C:cell envelope"/>
    <property type="evidence" value="ECO:0007669"/>
    <property type="project" value="UniProtKB-SubCell"/>
</dbReference>
<dbReference type="PATRIC" id="fig|329854.7.peg.5047"/>
<evidence type="ECO:0000313" key="7">
    <source>
        <dbReference type="EMBL" id="KXT41270.1"/>
    </source>
</evidence>
<dbReference type="Proteomes" id="UP000070319">
    <property type="component" value="Unassembled WGS sequence"/>
</dbReference>
<gene>
    <name evidence="7" type="ORF">HMPREF2531_04975</name>
</gene>
<dbReference type="InterPro" id="IPR013766">
    <property type="entry name" value="Thioredoxin_domain"/>
</dbReference>
<dbReference type="GO" id="GO:0017004">
    <property type="term" value="P:cytochrome complex assembly"/>
    <property type="evidence" value="ECO:0007669"/>
    <property type="project" value="UniProtKB-KW"/>
</dbReference>
<dbReference type="PANTHER" id="PTHR42852">
    <property type="entry name" value="THIOL:DISULFIDE INTERCHANGE PROTEIN DSBE"/>
    <property type="match status" value="1"/>
</dbReference>
<feature type="chain" id="PRO_5007486690" evidence="5">
    <location>
        <begin position="20"/>
        <end position="398"/>
    </location>
</feature>
<feature type="domain" description="Thioredoxin" evidence="6">
    <location>
        <begin position="224"/>
        <end position="398"/>
    </location>
</feature>
<dbReference type="Pfam" id="PF13905">
    <property type="entry name" value="Thioredoxin_8"/>
    <property type="match status" value="1"/>
</dbReference>
<dbReference type="AlphaFoldDB" id="A0A139KQ12"/>
<dbReference type="PANTHER" id="PTHR42852:SF6">
    <property type="entry name" value="THIOL:DISULFIDE INTERCHANGE PROTEIN DSBE"/>
    <property type="match status" value="1"/>
</dbReference>
<dbReference type="InterPro" id="IPR050553">
    <property type="entry name" value="Thioredoxin_ResA/DsbE_sf"/>
</dbReference>
<dbReference type="InterPro" id="IPR036249">
    <property type="entry name" value="Thioredoxin-like_sf"/>
</dbReference>
<accession>A0A139KQ12</accession>
<keyword evidence="5" id="KW-0732">Signal</keyword>
<evidence type="ECO:0000259" key="6">
    <source>
        <dbReference type="PROSITE" id="PS51352"/>
    </source>
</evidence>
<dbReference type="InterPro" id="IPR012336">
    <property type="entry name" value="Thioredoxin-like_fold"/>
</dbReference>
<dbReference type="Gene3D" id="3.40.30.10">
    <property type="entry name" value="Glutaredoxin"/>
    <property type="match status" value="1"/>
</dbReference>
<keyword evidence="2" id="KW-0201">Cytochrome c-type biogenesis</keyword>
<dbReference type="PROSITE" id="PS51352">
    <property type="entry name" value="THIOREDOXIN_2"/>
    <property type="match status" value="1"/>
</dbReference>
<evidence type="ECO:0000256" key="1">
    <source>
        <dbReference type="ARBA" id="ARBA00004196"/>
    </source>
</evidence>
<comment type="subcellular location">
    <subcellularLocation>
        <location evidence="1">Cell envelope</location>
    </subcellularLocation>
</comment>
<feature type="signal peptide" evidence="5">
    <location>
        <begin position="1"/>
        <end position="19"/>
    </location>
</feature>
<dbReference type="CDD" id="cd02966">
    <property type="entry name" value="TlpA_like_family"/>
    <property type="match status" value="1"/>
</dbReference>
<evidence type="ECO:0000256" key="2">
    <source>
        <dbReference type="ARBA" id="ARBA00022748"/>
    </source>
</evidence>